<proteinExistence type="predicted"/>
<organism evidence="2 3">
    <name type="scientific">Caligus rogercresseyi</name>
    <name type="common">Sea louse</name>
    <dbReference type="NCBI Taxonomy" id="217165"/>
    <lineage>
        <taxon>Eukaryota</taxon>
        <taxon>Metazoa</taxon>
        <taxon>Ecdysozoa</taxon>
        <taxon>Arthropoda</taxon>
        <taxon>Crustacea</taxon>
        <taxon>Multicrustacea</taxon>
        <taxon>Hexanauplia</taxon>
        <taxon>Copepoda</taxon>
        <taxon>Siphonostomatoida</taxon>
        <taxon>Caligidae</taxon>
        <taxon>Caligus</taxon>
    </lineage>
</organism>
<evidence type="ECO:0000313" key="3">
    <source>
        <dbReference type="Proteomes" id="UP000595437"/>
    </source>
</evidence>
<accession>A0A7T8GZW0</accession>
<name>A0A7T8GZW0_CALRO</name>
<reference evidence="3" key="1">
    <citation type="submission" date="2021-01" db="EMBL/GenBank/DDBJ databases">
        <title>Caligus Genome Assembly.</title>
        <authorList>
            <person name="Gallardo-Escarate C."/>
        </authorList>
    </citation>
    <scope>NUCLEOTIDE SEQUENCE [LARGE SCALE GENOMIC DNA]</scope>
</reference>
<dbReference type="Proteomes" id="UP000595437">
    <property type="component" value="Chromosome 9"/>
</dbReference>
<dbReference type="OrthoDB" id="6381815at2759"/>
<protein>
    <submittedName>
        <fullName evidence="2">Uncharacterized protein</fullName>
    </submittedName>
</protein>
<evidence type="ECO:0000256" key="1">
    <source>
        <dbReference type="SAM" id="MobiDB-lite"/>
    </source>
</evidence>
<dbReference type="AlphaFoldDB" id="A0A7T8GZW0"/>
<keyword evidence="3" id="KW-1185">Reference proteome</keyword>
<evidence type="ECO:0000313" key="2">
    <source>
        <dbReference type="EMBL" id="QQP40455.1"/>
    </source>
</evidence>
<feature type="non-terminal residue" evidence="2">
    <location>
        <position position="1"/>
    </location>
</feature>
<feature type="region of interest" description="Disordered" evidence="1">
    <location>
        <begin position="61"/>
        <end position="89"/>
    </location>
</feature>
<sequence>ASDHKVKILPQPSSPYHLDLAVKQERAAASSSGVITLAPFADLPHLDSTLSFYTIRATAQVPPPEEEEVDPADHLEEGGHCISTNNGNP</sequence>
<gene>
    <name evidence="2" type="ORF">FKW44_014494</name>
</gene>
<dbReference type="EMBL" id="CP045898">
    <property type="protein sequence ID" value="QQP40455.1"/>
    <property type="molecule type" value="Genomic_DNA"/>
</dbReference>